<protein>
    <recommendedName>
        <fullName evidence="3">Peptidoglycan binding-like domain-containing protein</fullName>
    </recommendedName>
</protein>
<accession>A0A6I6K5W0</accession>
<sequence length="359" mass="40612">MKTQKRILSKLCSILIIVFFTQSLYSQGVVCREVTISGTKNLESKGKKLITGLTTGDSFDKMKVYITYETLAIPNSSNPSTLIYVYSNYKTLGTDYATKIFYNIDEIGLNIYDYCRNLVFHNTFYPETIELSSLLKKSIKTDISFYLDNRIFSHPELKYIDLNGAQKIYLSNSNGNLISDGYNTVILQKELKEMGFYKGKIDGLKGGKTSIAINDYKKALKLDKYNSRFTINEDLHHAKFDDSDDFLKYIEENDNILEFEICLTDNGELSVSGANDLMSIEISTSGQLKLTLTDGTNSYDFKIIEGQKVESNEGCQIERKICFSKRIKRSYTLKCGNNSIETLANGTIKLSSGNFSSTF</sequence>
<reference evidence="1 2" key="1">
    <citation type="submission" date="2019-11" db="EMBL/GenBank/DDBJ databases">
        <authorList>
            <person name="Zheng R.K."/>
            <person name="Sun C.M."/>
        </authorList>
    </citation>
    <scope>NUCLEOTIDE SEQUENCE [LARGE SCALE GENOMIC DNA]</scope>
    <source>
        <strain evidence="1 2">WC007</strain>
    </source>
</reference>
<dbReference type="AlphaFoldDB" id="A0A6I6K5W0"/>
<proteinExistence type="predicted"/>
<dbReference type="KEGG" id="mcos:GM418_30715"/>
<name>A0A6I6K5W0_9BACT</name>
<evidence type="ECO:0008006" key="3">
    <source>
        <dbReference type="Google" id="ProtNLM"/>
    </source>
</evidence>
<dbReference type="EMBL" id="CP046401">
    <property type="protein sequence ID" value="QGY47872.1"/>
    <property type="molecule type" value="Genomic_DNA"/>
</dbReference>
<evidence type="ECO:0000313" key="1">
    <source>
        <dbReference type="EMBL" id="QGY47872.1"/>
    </source>
</evidence>
<gene>
    <name evidence="1" type="ORF">GM418_30715</name>
</gene>
<organism evidence="1 2">
    <name type="scientific">Maribellus comscasis</name>
    <dbReference type="NCBI Taxonomy" id="2681766"/>
    <lineage>
        <taxon>Bacteria</taxon>
        <taxon>Pseudomonadati</taxon>
        <taxon>Bacteroidota</taxon>
        <taxon>Bacteroidia</taxon>
        <taxon>Marinilabiliales</taxon>
        <taxon>Prolixibacteraceae</taxon>
        <taxon>Maribellus</taxon>
    </lineage>
</organism>
<dbReference type="Proteomes" id="UP000428260">
    <property type="component" value="Chromosome"/>
</dbReference>
<evidence type="ECO:0000313" key="2">
    <source>
        <dbReference type="Proteomes" id="UP000428260"/>
    </source>
</evidence>
<keyword evidence="2" id="KW-1185">Reference proteome</keyword>
<dbReference type="RefSeq" id="WP_158872132.1">
    <property type="nucleotide sequence ID" value="NZ_CP046401.1"/>
</dbReference>